<gene>
    <name evidence="2" type="ORF">QT711_16875</name>
</gene>
<name>A0ABU4GEQ6_9BACL</name>
<evidence type="ECO:0000313" key="3">
    <source>
        <dbReference type="Proteomes" id="UP001282284"/>
    </source>
</evidence>
<keyword evidence="1" id="KW-0812">Transmembrane</keyword>
<keyword evidence="1" id="KW-0472">Membrane</keyword>
<sequence>MGAEQEQLTEVTDERTYIETPIKTIFTKFARNRDVSLAYGEPIEMGLKKVLPVAKVKYAVGGGGDGSGGEGGGGAISIDPIGVFEITPDDVRYKSTKRPTIILLSTIVAMGFFYLLKRNNS</sequence>
<reference evidence="2 3" key="1">
    <citation type="submission" date="2023-06" db="EMBL/GenBank/DDBJ databases">
        <title>Sporosarcina sp. nov., isolated from Korean traditional fermented seafood 'Jeotgal'.</title>
        <authorList>
            <person name="Yang A.I."/>
            <person name="Shin N.-R."/>
        </authorList>
    </citation>
    <scope>NUCLEOTIDE SEQUENCE [LARGE SCALE GENOMIC DNA]</scope>
    <source>
        <strain evidence="2 3">KCTC13119</strain>
    </source>
</reference>
<evidence type="ECO:0000313" key="2">
    <source>
        <dbReference type="EMBL" id="MDW0114872.1"/>
    </source>
</evidence>
<protein>
    <recommendedName>
        <fullName evidence="4">Sporulation protein YtfJ (Spore_YtfJ)</fullName>
    </recommendedName>
</protein>
<keyword evidence="3" id="KW-1185">Reference proteome</keyword>
<evidence type="ECO:0000256" key="1">
    <source>
        <dbReference type="SAM" id="Phobius"/>
    </source>
</evidence>
<keyword evidence="1" id="KW-1133">Transmembrane helix</keyword>
<feature type="transmembrane region" description="Helical" evidence="1">
    <location>
        <begin position="100"/>
        <end position="116"/>
    </location>
</feature>
<proteinExistence type="predicted"/>
<accession>A0ABU4GEQ6</accession>
<dbReference type="RefSeq" id="WP_317946231.1">
    <property type="nucleotide sequence ID" value="NZ_JAUBDI010000023.1"/>
</dbReference>
<organism evidence="2 3">
    <name type="scientific">Sporosarcina saromensis</name>
    <dbReference type="NCBI Taxonomy" id="359365"/>
    <lineage>
        <taxon>Bacteria</taxon>
        <taxon>Bacillati</taxon>
        <taxon>Bacillota</taxon>
        <taxon>Bacilli</taxon>
        <taxon>Bacillales</taxon>
        <taxon>Caryophanaceae</taxon>
        <taxon>Sporosarcina</taxon>
    </lineage>
</organism>
<dbReference type="Proteomes" id="UP001282284">
    <property type="component" value="Unassembled WGS sequence"/>
</dbReference>
<comment type="caution">
    <text evidence="2">The sequence shown here is derived from an EMBL/GenBank/DDBJ whole genome shotgun (WGS) entry which is preliminary data.</text>
</comment>
<evidence type="ECO:0008006" key="4">
    <source>
        <dbReference type="Google" id="ProtNLM"/>
    </source>
</evidence>
<dbReference type="EMBL" id="JAUBDI010000023">
    <property type="protein sequence ID" value="MDW0114872.1"/>
    <property type="molecule type" value="Genomic_DNA"/>
</dbReference>